<dbReference type="EMBL" id="JACRSU010000002">
    <property type="protein sequence ID" value="MBC8540804.1"/>
    <property type="molecule type" value="Genomic_DNA"/>
</dbReference>
<keyword evidence="2" id="KW-1185">Reference proteome</keyword>
<evidence type="ECO:0000313" key="2">
    <source>
        <dbReference type="Proteomes" id="UP000611762"/>
    </source>
</evidence>
<protein>
    <submittedName>
        <fullName evidence="1">Uncharacterized protein</fullName>
    </submittedName>
</protein>
<dbReference type="Proteomes" id="UP000611762">
    <property type="component" value="Unassembled WGS sequence"/>
</dbReference>
<reference evidence="1" key="1">
    <citation type="submission" date="2020-08" db="EMBL/GenBank/DDBJ databases">
        <title>Genome public.</title>
        <authorList>
            <person name="Liu C."/>
            <person name="Sun Q."/>
        </authorList>
    </citation>
    <scope>NUCLEOTIDE SEQUENCE</scope>
    <source>
        <strain evidence="1">H8</strain>
    </source>
</reference>
<sequence length="183" mass="21688">MINDYCVGIAYGTGYFVNDEKGSYLVVRNLDKWYVENIAEATGYKAYESANNIERDKKKQWVVKARNIHTLPSMSDIQCKKDFCRAYIELHGTIDVRVTKSMYKPRLRVYGKEKIISFINNILPAKEKKIQYIKNRVNEKYIGETCAIYYQSKVEILEILQWIDGQLKNEKVWEKWNDIMKNY</sequence>
<evidence type="ECO:0000313" key="1">
    <source>
        <dbReference type="EMBL" id="MBC8540804.1"/>
    </source>
</evidence>
<accession>A0A926DN87</accession>
<gene>
    <name evidence="1" type="ORF">H8698_07420</name>
</gene>
<organism evidence="1 2">
    <name type="scientific">Congzhengia minquanensis</name>
    <dbReference type="NCBI Taxonomy" id="2763657"/>
    <lineage>
        <taxon>Bacteria</taxon>
        <taxon>Bacillati</taxon>
        <taxon>Bacillota</taxon>
        <taxon>Clostridia</taxon>
        <taxon>Eubacteriales</taxon>
        <taxon>Oscillospiraceae</taxon>
        <taxon>Congzhengia</taxon>
    </lineage>
</organism>
<dbReference type="AlphaFoldDB" id="A0A926DN87"/>
<name>A0A926DN87_9FIRM</name>
<comment type="caution">
    <text evidence="1">The sequence shown here is derived from an EMBL/GenBank/DDBJ whole genome shotgun (WGS) entry which is preliminary data.</text>
</comment>
<dbReference type="RefSeq" id="WP_249311952.1">
    <property type="nucleotide sequence ID" value="NZ_JACRSU010000002.1"/>
</dbReference>
<proteinExistence type="predicted"/>